<gene>
    <name evidence="1" type="ORF">MARPO_0174s0021</name>
</gene>
<evidence type="ECO:0000313" key="1">
    <source>
        <dbReference type="EMBL" id="PTQ28094.1"/>
    </source>
</evidence>
<dbReference type="PANTHER" id="PTHR31591:SF1">
    <property type="entry name" value="UPF0613 PROTEIN PB24D3.06C"/>
    <property type="match status" value="1"/>
</dbReference>
<dbReference type="InterPro" id="IPR013744">
    <property type="entry name" value="SidJ"/>
</dbReference>
<accession>A0A2R6W2L3</accession>
<dbReference type="EMBL" id="KZ772948">
    <property type="protein sequence ID" value="PTQ28094.1"/>
    <property type="molecule type" value="Genomic_DNA"/>
</dbReference>
<dbReference type="PANTHER" id="PTHR31591">
    <property type="entry name" value="UPF0613 PROTEIN PB24D3.06C"/>
    <property type="match status" value="1"/>
</dbReference>
<dbReference type="Proteomes" id="UP000244005">
    <property type="component" value="Unassembled WGS sequence"/>
</dbReference>
<protein>
    <submittedName>
        <fullName evidence="1">Uncharacterized protein</fullName>
    </submittedName>
</protein>
<dbReference type="Gramene" id="Mp4g12590.1">
    <property type="protein sequence ID" value="Mp4g12590.1.cds"/>
    <property type="gene ID" value="Mp4g12590"/>
</dbReference>
<dbReference type="AlphaFoldDB" id="A0A2R6W2L3"/>
<reference evidence="2" key="1">
    <citation type="journal article" date="2017" name="Cell">
        <title>Insights into land plant evolution garnered from the Marchantia polymorpha genome.</title>
        <authorList>
            <person name="Bowman J.L."/>
            <person name="Kohchi T."/>
            <person name="Yamato K.T."/>
            <person name="Jenkins J."/>
            <person name="Shu S."/>
            <person name="Ishizaki K."/>
            <person name="Yamaoka S."/>
            <person name="Nishihama R."/>
            <person name="Nakamura Y."/>
            <person name="Berger F."/>
            <person name="Adam C."/>
            <person name="Aki S.S."/>
            <person name="Althoff F."/>
            <person name="Araki T."/>
            <person name="Arteaga-Vazquez M.A."/>
            <person name="Balasubrmanian S."/>
            <person name="Barry K."/>
            <person name="Bauer D."/>
            <person name="Boehm C.R."/>
            <person name="Briginshaw L."/>
            <person name="Caballero-Perez J."/>
            <person name="Catarino B."/>
            <person name="Chen F."/>
            <person name="Chiyoda S."/>
            <person name="Chovatia M."/>
            <person name="Davies K.M."/>
            <person name="Delmans M."/>
            <person name="Demura T."/>
            <person name="Dierschke T."/>
            <person name="Dolan L."/>
            <person name="Dorantes-Acosta A.E."/>
            <person name="Eklund D.M."/>
            <person name="Florent S.N."/>
            <person name="Flores-Sandoval E."/>
            <person name="Fujiyama A."/>
            <person name="Fukuzawa H."/>
            <person name="Galik B."/>
            <person name="Grimanelli D."/>
            <person name="Grimwood J."/>
            <person name="Grossniklaus U."/>
            <person name="Hamada T."/>
            <person name="Haseloff J."/>
            <person name="Hetherington A.J."/>
            <person name="Higo A."/>
            <person name="Hirakawa Y."/>
            <person name="Hundley H.N."/>
            <person name="Ikeda Y."/>
            <person name="Inoue K."/>
            <person name="Inoue S.I."/>
            <person name="Ishida S."/>
            <person name="Jia Q."/>
            <person name="Kakita M."/>
            <person name="Kanazawa T."/>
            <person name="Kawai Y."/>
            <person name="Kawashima T."/>
            <person name="Kennedy M."/>
            <person name="Kinose K."/>
            <person name="Kinoshita T."/>
            <person name="Kohara Y."/>
            <person name="Koide E."/>
            <person name="Komatsu K."/>
            <person name="Kopischke S."/>
            <person name="Kubo M."/>
            <person name="Kyozuka J."/>
            <person name="Lagercrantz U."/>
            <person name="Lin S.S."/>
            <person name="Lindquist E."/>
            <person name="Lipzen A.M."/>
            <person name="Lu C.W."/>
            <person name="De Luna E."/>
            <person name="Martienssen R.A."/>
            <person name="Minamino N."/>
            <person name="Mizutani M."/>
            <person name="Mizutani M."/>
            <person name="Mochizuki N."/>
            <person name="Monte I."/>
            <person name="Mosher R."/>
            <person name="Nagasaki H."/>
            <person name="Nakagami H."/>
            <person name="Naramoto S."/>
            <person name="Nishitani K."/>
            <person name="Ohtani M."/>
            <person name="Okamoto T."/>
            <person name="Okumura M."/>
            <person name="Phillips J."/>
            <person name="Pollak B."/>
            <person name="Reinders A."/>
            <person name="Rovekamp M."/>
            <person name="Sano R."/>
            <person name="Sawa S."/>
            <person name="Schmid M.W."/>
            <person name="Shirakawa M."/>
            <person name="Solano R."/>
            <person name="Spunde A."/>
            <person name="Suetsugu N."/>
            <person name="Sugano S."/>
            <person name="Sugiyama A."/>
            <person name="Sun R."/>
            <person name="Suzuki Y."/>
            <person name="Takenaka M."/>
            <person name="Takezawa D."/>
            <person name="Tomogane H."/>
            <person name="Tsuzuki M."/>
            <person name="Ueda T."/>
            <person name="Umeda M."/>
            <person name="Ward J.M."/>
            <person name="Watanabe Y."/>
            <person name="Yazaki K."/>
            <person name="Yokoyama R."/>
            <person name="Yoshitake Y."/>
            <person name="Yotsui I."/>
            <person name="Zachgo S."/>
            <person name="Schmutz J."/>
        </authorList>
    </citation>
    <scope>NUCLEOTIDE SEQUENCE [LARGE SCALE GENOMIC DNA]</scope>
    <source>
        <strain evidence="2">Tak-1</strain>
    </source>
</reference>
<evidence type="ECO:0000313" key="2">
    <source>
        <dbReference type="Proteomes" id="UP000244005"/>
    </source>
</evidence>
<sequence length="165" mass="18573">MHLHIPSLDVKIGMTAERYAMINSDQTHVESTSSKQDEHEELPYLPFFCLNLNFGIPNLKYSSVNHIHNLLPLLSSSSIEYGQLSLMQDTAEIEQLIYFLINEEASQGVMLMGHSSGCQNIVHYLRRRSSCSKGVRGVILQAPVSDREYRATIPETLGLFVSSFV</sequence>
<dbReference type="Gene3D" id="3.40.50.1820">
    <property type="entry name" value="alpha/beta hydrolase"/>
    <property type="match status" value="1"/>
</dbReference>
<proteinExistence type="predicted"/>
<dbReference type="Pfam" id="PF08538">
    <property type="entry name" value="DUF1749"/>
    <property type="match status" value="1"/>
</dbReference>
<dbReference type="InterPro" id="IPR029058">
    <property type="entry name" value="AB_hydrolase_fold"/>
</dbReference>
<organism evidence="1 2">
    <name type="scientific">Marchantia polymorpha</name>
    <name type="common">Common liverwort</name>
    <name type="synonym">Marchantia aquatica</name>
    <dbReference type="NCBI Taxonomy" id="3197"/>
    <lineage>
        <taxon>Eukaryota</taxon>
        <taxon>Viridiplantae</taxon>
        <taxon>Streptophyta</taxon>
        <taxon>Embryophyta</taxon>
        <taxon>Marchantiophyta</taxon>
        <taxon>Marchantiopsida</taxon>
        <taxon>Marchantiidae</taxon>
        <taxon>Marchantiales</taxon>
        <taxon>Marchantiaceae</taxon>
        <taxon>Marchantia</taxon>
    </lineage>
</organism>
<dbReference type="OrthoDB" id="10034502at2759"/>
<name>A0A2R6W2L3_MARPO</name>
<dbReference type="SUPFAM" id="SSF53474">
    <property type="entry name" value="alpha/beta-Hydrolases"/>
    <property type="match status" value="1"/>
</dbReference>
<keyword evidence="2" id="KW-1185">Reference proteome</keyword>